<accession>A0A1G8XCE8</accession>
<dbReference type="EMBL" id="FNFL01000001">
    <property type="protein sequence ID" value="SDJ88037.1"/>
    <property type="molecule type" value="Genomic_DNA"/>
</dbReference>
<evidence type="ECO:0000313" key="3">
    <source>
        <dbReference type="Proteomes" id="UP000198694"/>
    </source>
</evidence>
<dbReference type="OrthoDB" id="2706947at2"/>
<evidence type="ECO:0000256" key="1">
    <source>
        <dbReference type="SAM" id="Phobius"/>
    </source>
</evidence>
<name>A0A1G8XCE8_9BACI</name>
<gene>
    <name evidence="2" type="ORF">SAMN05216243_1278</name>
</gene>
<dbReference type="RefSeq" id="WP_093212076.1">
    <property type="nucleotide sequence ID" value="NZ_FNFL01000001.1"/>
</dbReference>
<organism evidence="2 3">
    <name type="scientific">Sediminibacillus albus</name>
    <dbReference type="NCBI Taxonomy" id="407036"/>
    <lineage>
        <taxon>Bacteria</taxon>
        <taxon>Bacillati</taxon>
        <taxon>Bacillota</taxon>
        <taxon>Bacilli</taxon>
        <taxon>Bacillales</taxon>
        <taxon>Bacillaceae</taxon>
        <taxon>Sediminibacillus</taxon>
    </lineage>
</organism>
<feature type="transmembrane region" description="Helical" evidence="1">
    <location>
        <begin position="60"/>
        <end position="83"/>
    </location>
</feature>
<protein>
    <submittedName>
        <fullName evidence="2">Uncharacterized protein</fullName>
    </submittedName>
</protein>
<dbReference type="STRING" id="407036.SAMN05216243_1278"/>
<keyword evidence="1" id="KW-1133">Transmembrane helix</keyword>
<keyword evidence="1" id="KW-0812">Transmembrane</keyword>
<feature type="transmembrane region" description="Helical" evidence="1">
    <location>
        <begin position="6"/>
        <end position="24"/>
    </location>
</feature>
<reference evidence="2 3" key="1">
    <citation type="submission" date="2016-10" db="EMBL/GenBank/DDBJ databases">
        <authorList>
            <person name="de Groot N.N."/>
        </authorList>
    </citation>
    <scope>NUCLEOTIDE SEQUENCE [LARGE SCALE GENOMIC DNA]</scope>
    <source>
        <strain evidence="2 3">CGMCC 1.6502</strain>
    </source>
</reference>
<sequence>MYVLLMAIAFAVCIIALIITLMVGKSETDKAKEFEKAGSSRQQELLRSRNYEKHSLKENLPLLAAIYGIVFLVVIVLLIIYLFNPFN</sequence>
<keyword evidence="3" id="KW-1185">Reference proteome</keyword>
<proteinExistence type="predicted"/>
<evidence type="ECO:0000313" key="2">
    <source>
        <dbReference type="EMBL" id="SDJ88037.1"/>
    </source>
</evidence>
<dbReference type="AlphaFoldDB" id="A0A1G8XCE8"/>
<keyword evidence="1" id="KW-0472">Membrane</keyword>
<dbReference type="Proteomes" id="UP000198694">
    <property type="component" value="Unassembled WGS sequence"/>
</dbReference>